<organism evidence="1 2">
    <name type="scientific">Rhizophagus irregularis</name>
    <dbReference type="NCBI Taxonomy" id="588596"/>
    <lineage>
        <taxon>Eukaryota</taxon>
        <taxon>Fungi</taxon>
        <taxon>Fungi incertae sedis</taxon>
        <taxon>Mucoromycota</taxon>
        <taxon>Glomeromycotina</taxon>
        <taxon>Glomeromycetes</taxon>
        <taxon>Glomerales</taxon>
        <taxon>Glomeraceae</taxon>
        <taxon>Rhizophagus</taxon>
    </lineage>
</organism>
<reference evidence="1 2" key="2">
    <citation type="submission" date="2017-10" db="EMBL/GenBank/DDBJ databases">
        <title>Extensive intraspecific genome diversity in a model arbuscular mycorrhizal fungus.</title>
        <authorList>
            <person name="Chen E.C.H."/>
            <person name="Morin E."/>
            <person name="Baudet D."/>
            <person name="Noel J."/>
            <person name="Ndikumana S."/>
            <person name="Charron P."/>
            <person name="St-Onge C."/>
            <person name="Giorgi J."/>
            <person name="Grigoriev I.V."/>
            <person name="Roux C."/>
            <person name="Martin F.M."/>
            <person name="Corradi N."/>
        </authorList>
    </citation>
    <scope>NUCLEOTIDE SEQUENCE [LARGE SCALE GENOMIC DNA]</scope>
    <source>
        <strain evidence="1 2">C2</strain>
    </source>
</reference>
<dbReference type="EMBL" id="LLXL01004548">
    <property type="protein sequence ID" value="PKK57284.1"/>
    <property type="molecule type" value="Genomic_DNA"/>
</dbReference>
<name>A0A2N1M6L8_9GLOM</name>
<accession>A0A2N1M6L8</accession>
<evidence type="ECO:0000313" key="1">
    <source>
        <dbReference type="EMBL" id="PKK57284.1"/>
    </source>
</evidence>
<evidence type="ECO:0000313" key="2">
    <source>
        <dbReference type="Proteomes" id="UP000233469"/>
    </source>
</evidence>
<dbReference type="VEuPathDB" id="FungiDB:FUN_007499"/>
<proteinExistence type="predicted"/>
<gene>
    <name evidence="1" type="ORF">RhiirC2_798324</name>
</gene>
<dbReference type="Proteomes" id="UP000233469">
    <property type="component" value="Unassembled WGS sequence"/>
</dbReference>
<protein>
    <submittedName>
        <fullName evidence="1">Uncharacterized protein</fullName>
    </submittedName>
</protein>
<reference evidence="1 2" key="1">
    <citation type="submission" date="2016-04" db="EMBL/GenBank/DDBJ databases">
        <title>Genome analyses suggest a sexual origin of heterokaryosis in a supposedly ancient asexual fungus.</title>
        <authorList>
            <person name="Ropars J."/>
            <person name="Sedzielewska K."/>
            <person name="Noel J."/>
            <person name="Charron P."/>
            <person name="Farinelli L."/>
            <person name="Marton T."/>
            <person name="Kruger M."/>
            <person name="Pelin A."/>
            <person name="Brachmann A."/>
            <person name="Corradi N."/>
        </authorList>
    </citation>
    <scope>NUCLEOTIDE SEQUENCE [LARGE SCALE GENOMIC DNA]</scope>
    <source>
        <strain evidence="1 2">C2</strain>
    </source>
</reference>
<dbReference type="VEuPathDB" id="FungiDB:RhiirA1_450879"/>
<dbReference type="AlphaFoldDB" id="A0A2N1M6L8"/>
<comment type="caution">
    <text evidence="1">The sequence shown here is derived from an EMBL/GenBank/DDBJ whole genome shotgun (WGS) entry which is preliminary data.</text>
</comment>
<sequence length="90" mass="10579">MENSSKISILSKMSEMQLVNFTELNTAFNDDVKYEDSEDRVKSALYKSITYYWNISKDYGLIAILLDPHCSNIYLKLRSIYNEMKLKHSK</sequence>